<accession>A0A2T7CQQ4</accession>
<evidence type="ECO:0000313" key="3">
    <source>
        <dbReference type="Proteomes" id="UP000244336"/>
    </source>
</evidence>
<evidence type="ECO:0000256" key="1">
    <source>
        <dbReference type="SAM" id="MobiDB-lite"/>
    </source>
</evidence>
<gene>
    <name evidence="2" type="ORF">GQ55_8G242700</name>
</gene>
<sequence>MTHPPPPRPRSATQSPSVAVAFPLGSVALPIGGGQFQVLCFFQEERTGWSWREHQPYRRRGQGGLLCSADDYQLVVREDGGGNGVEEGLGSSHGGIGGGRDDGNGGAEPRAVQIWHGSDRTWLFLAQGRVPSWIHGGPASLNPENTTATIDDRWLTTSRFDLLQTPFCSCLLKLVSLVSWSPVSFGSVVCKWLLGELVSFCTTAY</sequence>
<name>A0A2T7CQQ4_9POAL</name>
<dbReference type="Gramene" id="PUZ45656">
    <property type="protein sequence ID" value="PUZ45656"/>
    <property type="gene ID" value="GQ55_8G242700"/>
</dbReference>
<dbReference type="EMBL" id="CM009756">
    <property type="protein sequence ID" value="PUZ45656.1"/>
    <property type="molecule type" value="Genomic_DNA"/>
</dbReference>
<organism evidence="2 3">
    <name type="scientific">Panicum hallii var. hallii</name>
    <dbReference type="NCBI Taxonomy" id="1504633"/>
    <lineage>
        <taxon>Eukaryota</taxon>
        <taxon>Viridiplantae</taxon>
        <taxon>Streptophyta</taxon>
        <taxon>Embryophyta</taxon>
        <taxon>Tracheophyta</taxon>
        <taxon>Spermatophyta</taxon>
        <taxon>Magnoliopsida</taxon>
        <taxon>Liliopsida</taxon>
        <taxon>Poales</taxon>
        <taxon>Poaceae</taxon>
        <taxon>PACMAD clade</taxon>
        <taxon>Panicoideae</taxon>
        <taxon>Panicodae</taxon>
        <taxon>Paniceae</taxon>
        <taxon>Panicinae</taxon>
        <taxon>Panicum</taxon>
        <taxon>Panicum sect. Panicum</taxon>
    </lineage>
</organism>
<dbReference type="Proteomes" id="UP000244336">
    <property type="component" value="Chromosome 8"/>
</dbReference>
<reference evidence="2 3" key="1">
    <citation type="submission" date="2018-04" db="EMBL/GenBank/DDBJ databases">
        <title>WGS assembly of Panicum hallii var. hallii HAL2.</title>
        <authorList>
            <person name="Lovell J."/>
            <person name="Jenkins J."/>
            <person name="Lowry D."/>
            <person name="Mamidi S."/>
            <person name="Sreedasyam A."/>
            <person name="Weng X."/>
            <person name="Barry K."/>
            <person name="Bonette J."/>
            <person name="Campitelli B."/>
            <person name="Daum C."/>
            <person name="Gordon S."/>
            <person name="Gould B."/>
            <person name="Lipzen A."/>
            <person name="MacQueen A."/>
            <person name="Palacio-Mejia J."/>
            <person name="Plott C."/>
            <person name="Shakirov E."/>
            <person name="Shu S."/>
            <person name="Yoshinaga Y."/>
            <person name="Zane M."/>
            <person name="Rokhsar D."/>
            <person name="Grimwood J."/>
            <person name="Schmutz J."/>
            <person name="Juenger T."/>
        </authorList>
    </citation>
    <scope>NUCLEOTIDE SEQUENCE [LARGE SCALE GENOMIC DNA]</scope>
    <source>
        <strain evidence="3">cv. HAL2</strain>
    </source>
</reference>
<keyword evidence="3" id="KW-1185">Reference proteome</keyword>
<proteinExistence type="predicted"/>
<evidence type="ECO:0000313" key="2">
    <source>
        <dbReference type="EMBL" id="PUZ45656.1"/>
    </source>
</evidence>
<feature type="compositionally biased region" description="Gly residues" evidence="1">
    <location>
        <begin position="87"/>
        <end position="98"/>
    </location>
</feature>
<protein>
    <submittedName>
        <fullName evidence="2">Uncharacterized protein</fullName>
    </submittedName>
</protein>
<feature type="region of interest" description="Disordered" evidence="1">
    <location>
        <begin position="87"/>
        <end position="108"/>
    </location>
</feature>
<dbReference type="AlphaFoldDB" id="A0A2T7CQQ4"/>